<feature type="signal peptide" evidence="2">
    <location>
        <begin position="1"/>
        <end position="18"/>
    </location>
</feature>
<proteinExistence type="predicted"/>
<feature type="compositionally biased region" description="Low complexity" evidence="1">
    <location>
        <begin position="904"/>
        <end position="916"/>
    </location>
</feature>
<dbReference type="InterPro" id="IPR036628">
    <property type="entry name" value="Clp_N_dom_sf"/>
</dbReference>
<evidence type="ECO:0000256" key="1">
    <source>
        <dbReference type="SAM" id="MobiDB-lite"/>
    </source>
</evidence>
<feature type="compositionally biased region" description="Low complexity" evidence="1">
    <location>
        <begin position="884"/>
        <end position="897"/>
    </location>
</feature>
<feature type="region of interest" description="Disordered" evidence="1">
    <location>
        <begin position="1399"/>
        <end position="1423"/>
    </location>
</feature>
<feature type="region of interest" description="Disordered" evidence="1">
    <location>
        <begin position="1040"/>
        <end position="1069"/>
    </location>
</feature>
<feature type="region of interest" description="Disordered" evidence="1">
    <location>
        <begin position="407"/>
        <end position="441"/>
    </location>
</feature>
<dbReference type="OrthoDB" id="10604362at2759"/>
<organism evidence="3 4">
    <name type="scientific">Chlamydomonas incerta</name>
    <dbReference type="NCBI Taxonomy" id="51695"/>
    <lineage>
        <taxon>Eukaryota</taxon>
        <taxon>Viridiplantae</taxon>
        <taxon>Chlorophyta</taxon>
        <taxon>core chlorophytes</taxon>
        <taxon>Chlorophyceae</taxon>
        <taxon>CS clade</taxon>
        <taxon>Chlamydomonadales</taxon>
        <taxon>Chlamydomonadaceae</taxon>
        <taxon>Chlamydomonas</taxon>
    </lineage>
</organism>
<feature type="region of interest" description="Disordered" evidence="1">
    <location>
        <begin position="656"/>
        <end position="677"/>
    </location>
</feature>
<comment type="caution">
    <text evidence="3">The sequence shown here is derived from an EMBL/GenBank/DDBJ whole genome shotgun (WGS) entry which is preliminary data.</text>
</comment>
<dbReference type="EMBL" id="JAEHOC010000056">
    <property type="protein sequence ID" value="KAG2425382.1"/>
    <property type="molecule type" value="Genomic_DNA"/>
</dbReference>
<feature type="region of interest" description="Disordered" evidence="1">
    <location>
        <begin position="598"/>
        <end position="626"/>
    </location>
</feature>
<feature type="compositionally biased region" description="Low complexity" evidence="1">
    <location>
        <begin position="417"/>
        <end position="430"/>
    </location>
</feature>
<feature type="region of interest" description="Disordered" evidence="1">
    <location>
        <begin position="884"/>
        <end position="916"/>
    </location>
</feature>
<reference evidence="3" key="1">
    <citation type="journal article" date="2020" name="bioRxiv">
        <title>Comparative genomics of Chlamydomonas.</title>
        <authorList>
            <person name="Craig R.J."/>
            <person name="Hasan A.R."/>
            <person name="Ness R.W."/>
            <person name="Keightley P.D."/>
        </authorList>
    </citation>
    <scope>NUCLEOTIDE SEQUENCE</scope>
    <source>
        <strain evidence="3">SAG 7.73</strain>
    </source>
</reference>
<protein>
    <submittedName>
        <fullName evidence="3">Uncharacterized protein</fullName>
    </submittedName>
</protein>
<gene>
    <name evidence="3" type="ORF">HXX76_013796</name>
</gene>
<name>A0A835VQE4_CHLIN</name>
<feature type="compositionally biased region" description="Gly residues" evidence="1">
    <location>
        <begin position="931"/>
        <end position="940"/>
    </location>
</feature>
<evidence type="ECO:0000313" key="3">
    <source>
        <dbReference type="EMBL" id="KAG2425382.1"/>
    </source>
</evidence>
<keyword evidence="4" id="KW-1185">Reference proteome</keyword>
<accession>A0A835VQE4</accession>
<feature type="chain" id="PRO_5032528013" evidence="2">
    <location>
        <begin position="19"/>
        <end position="1486"/>
    </location>
</feature>
<evidence type="ECO:0000256" key="2">
    <source>
        <dbReference type="SAM" id="SignalP"/>
    </source>
</evidence>
<feature type="compositionally biased region" description="Basic and acidic residues" evidence="1">
    <location>
        <begin position="848"/>
        <end position="857"/>
    </location>
</feature>
<feature type="region of interest" description="Disordered" evidence="1">
    <location>
        <begin position="931"/>
        <end position="950"/>
    </location>
</feature>
<evidence type="ECO:0000313" key="4">
    <source>
        <dbReference type="Proteomes" id="UP000650467"/>
    </source>
</evidence>
<keyword evidence="2" id="KW-0732">Signal</keyword>
<dbReference type="Proteomes" id="UP000650467">
    <property type="component" value="Unassembled WGS sequence"/>
</dbReference>
<feature type="compositionally biased region" description="Low complexity" evidence="1">
    <location>
        <begin position="1399"/>
        <end position="1412"/>
    </location>
</feature>
<sequence length="1486" mass="149185">MRVCHACLAVLLWESIFGEVEEDDAGAGSADDPEAEAAATAAIEPKHLLAALLQRREHCPGLHAALKAAGVDVGAVVDYLTGRAPPPQRSVPLLAGGASPAGLAAGGTAGAGGGSAGPEAGGGDDEILGAASVSAWRGLDSAMEGLEQRTADLAACGLAATAAAQRVLLQAYRWALRTGAPAVRPAHVAAALLTDGCLHRFRSGFATHPPAQAALELYAVLPGAACHRALLAVQAEMAAAATGEDGGRSQTAPAAAIAPAAPATSATAAAVAAAAVELLHGYSRSGLLPSLAALEAIAGSLAQAAGSEAAGNTAGVGAIGAAGRASADSSNPFPPAVQVLCTCSALGYRLPAAALPALLLLPDPAAQDGGSSSDGGDVATAASWITPRSLNEWLTALAAHGIAPAPRSLRAQDRDSASTAARSRGTTTGISTGGGSGSVAAQQPTQHCWPWLEDRVMCALAAASAWELAALAARLAALATVEPSWTRCAARATELAARCCLAVTPLWNGNRIYADLINIGDALLDMGQLAAAAKTAAEGGSSGGNDGGEETAGDGDSWVAVWTAVELPQAAARWRHKLAARLHKSGYGGEEAVATAATAGGASSSSSGSSSGRGPGGLLRRPLPREPEFPSFEQAGLLLGQAVDLAAAVGRLDLGAGAAGEPSPNAQGSGGLQQGQQHEQHRLLLPVGLVLNLLAVLQLQLRTCAAGPCQLEQVAAALRRCSSSAAEAGSGEVSGSGSGSGCGLPAAESVALRTVLHSRHVAWVAAALSAYGLDADSDCGSGSSISSNHSSADDAGSSAAAAGLVRLLPSLVLGQAYRSWAPDLTPPVAAALHDACSRQAASRRRAPSNHELDHPEGGDADVEGAWGRCLARLHYPLPLPLPLPGSTEGAAATTAPEGPDRDQPGAPAAPAAPTRAPYTAERLGIRTLAMAGGGGGGGAPRPGSSGSGAARYHVARPYPPTGNLPTLPPLAHTQLQQVQRHLHRWQDGRSSSDLDGGATLLARPTQGDDGCVSSVGAASCGGLTPGMLVALTHAVLDASETDSGDASTPHKAAAGTSQSITVVPPGSRPRRLRLPDADVAALAAALTRAVWPGWLRADEMWLLHVADRDAGLRQRLQAAGEGSAAGGSGADDVGGRWAQWMAAAGDVQLARVVPAAAQLGLTGRPASAPARAVLRDSPASASAALPLVLIPAHTPPSAVRPVLPPVCRLELLLARQQAEPVQTLLALMWQGDWYRGDAASLARFSAAELLYVLCALVALKEAEELEERPLGWMAGDGAADTVLDMLACPTHAHLLAHPGVAWGVGTHSAAAAGAAAATAGAYVPSDLAAEKRVRGQKLLDAAADVDEYASRVMQALQFLAATGGMASGVLGGGRLDPYRPLAAQGDALAGFEAHAWLHDGSSSSSHGSSGSSSGDGGMKLTDAGGAEVAPVEGVSIRGLRARRPEGKDAVARKWESVLGGPQGVASLRWALRAWGQDPDRWMAMSR</sequence>
<feature type="region of interest" description="Disordered" evidence="1">
    <location>
        <begin position="840"/>
        <end position="859"/>
    </location>
</feature>
<dbReference type="Gene3D" id="1.10.1780.10">
    <property type="entry name" value="Clp, N-terminal domain"/>
    <property type="match status" value="1"/>
</dbReference>
<feature type="compositionally biased region" description="Low complexity" evidence="1">
    <location>
        <begin position="941"/>
        <end position="950"/>
    </location>
</feature>
<feature type="compositionally biased region" description="Low complexity" evidence="1">
    <location>
        <begin position="598"/>
        <end position="610"/>
    </location>
</feature>